<proteinExistence type="predicted"/>
<keyword evidence="1" id="KW-0732">Signal</keyword>
<protein>
    <recommendedName>
        <fullName evidence="4">DUF3298 domain-containing protein</fullName>
    </recommendedName>
</protein>
<comment type="caution">
    <text evidence="2">The sequence shown here is derived from an EMBL/GenBank/DDBJ whole genome shotgun (WGS) entry which is preliminary data.</text>
</comment>
<evidence type="ECO:0008006" key="4">
    <source>
        <dbReference type="Google" id="ProtNLM"/>
    </source>
</evidence>
<dbReference type="Proteomes" id="UP000625551">
    <property type="component" value="Unassembled WGS sequence"/>
</dbReference>
<reference evidence="2 3" key="1">
    <citation type="submission" date="2020-09" db="EMBL/GenBank/DDBJ databases">
        <title>Genome sequencing and assembly of Pontibacter sp.</title>
        <authorList>
            <person name="Chhetri G."/>
        </authorList>
    </citation>
    <scope>NUCLEOTIDE SEQUENCE [LARGE SCALE GENOMIC DNA]</scope>
    <source>
        <strain evidence="2 3">JH31</strain>
    </source>
</reference>
<feature type="signal peptide" evidence="1">
    <location>
        <begin position="1"/>
        <end position="27"/>
    </location>
</feature>
<evidence type="ECO:0000313" key="2">
    <source>
        <dbReference type="EMBL" id="MBD1397522.1"/>
    </source>
</evidence>
<dbReference type="EMBL" id="JACXAJ010000004">
    <property type="protein sequence ID" value="MBD1397522.1"/>
    <property type="molecule type" value="Genomic_DNA"/>
</dbReference>
<organism evidence="2 3">
    <name type="scientific">Pontibacter aquaedesilientis</name>
    <dbReference type="NCBI Taxonomy" id="2766980"/>
    <lineage>
        <taxon>Bacteria</taxon>
        <taxon>Pseudomonadati</taxon>
        <taxon>Bacteroidota</taxon>
        <taxon>Cytophagia</taxon>
        <taxon>Cytophagales</taxon>
        <taxon>Hymenobacteraceae</taxon>
        <taxon>Pontibacter</taxon>
    </lineage>
</organism>
<gene>
    <name evidence="2" type="ORF">H9Q13_10120</name>
</gene>
<sequence length="309" mass="35777">MTKIYKRFQVKTLLFLLILLPVFSCQSSEEARVKTQEENLDLVTDSVSTPATEQTANVMEYEDDEVELPEGPPDVHCGRFWVSNYALRGKGADTQTGYVVVHADPASAVVDSLNKVFKRAAQQHRVALDKEYRRGLKRMADIGSKDELQKLRVTVTPSIIFDRILYIRYSFLDKYAPDLSLVDSSTGELFDLQTGRKLAFEDVFTEGLKDLWREQVKERLQYRYEVSGEPLAKLMRQAEQKYTPHLLRSMRQGYDDDEAEWDEECMVSFWYFEPDGSRNTTIDVPFERLKPYINKPYRTDGPCPCAENY</sequence>
<evidence type="ECO:0000313" key="3">
    <source>
        <dbReference type="Proteomes" id="UP000625551"/>
    </source>
</evidence>
<name>A0ABR7XGU9_9BACT</name>
<evidence type="ECO:0000256" key="1">
    <source>
        <dbReference type="SAM" id="SignalP"/>
    </source>
</evidence>
<feature type="chain" id="PRO_5046619165" description="DUF3298 domain-containing protein" evidence="1">
    <location>
        <begin position="28"/>
        <end position="309"/>
    </location>
</feature>
<accession>A0ABR7XGU9</accession>
<keyword evidence="3" id="KW-1185">Reference proteome</keyword>